<reference evidence="1 2" key="1">
    <citation type="journal article" date="2012" name="Genome Biol.">
        <title>The genome of the polar eukaryotic microalga coccomyxa subellipsoidea reveals traits of cold adaptation.</title>
        <authorList>
            <person name="Blanc G."/>
            <person name="Agarkova I."/>
            <person name="Grimwood J."/>
            <person name="Kuo A."/>
            <person name="Brueggeman A."/>
            <person name="Dunigan D."/>
            <person name="Gurnon J."/>
            <person name="Ladunga I."/>
            <person name="Lindquist E."/>
            <person name="Lucas S."/>
            <person name="Pangilinan J."/>
            <person name="Proschold T."/>
            <person name="Salamov A."/>
            <person name="Schmutz J."/>
            <person name="Weeks D."/>
            <person name="Yamada T."/>
            <person name="Claverie J.M."/>
            <person name="Grigoriev I."/>
            <person name="Van Etten J."/>
            <person name="Lomsadze A."/>
            <person name="Borodovsky M."/>
        </authorList>
    </citation>
    <scope>NUCLEOTIDE SEQUENCE [LARGE SCALE GENOMIC DNA]</scope>
    <source>
        <strain evidence="1 2">C-169</strain>
    </source>
</reference>
<proteinExistence type="predicted"/>
<protein>
    <submittedName>
        <fullName evidence="1">Uncharacterized protein</fullName>
    </submittedName>
</protein>
<dbReference type="EMBL" id="AGSI01000013">
    <property type="protein sequence ID" value="EIE20998.1"/>
    <property type="molecule type" value="Genomic_DNA"/>
</dbReference>
<evidence type="ECO:0000313" key="2">
    <source>
        <dbReference type="Proteomes" id="UP000007264"/>
    </source>
</evidence>
<accession>I0YRH9</accession>
<dbReference type="GeneID" id="17038965"/>
<organism evidence="1 2">
    <name type="scientific">Coccomyxa subellipsoidea (strain C-169)</name>
    <name type="common">Green microalga</name>
    <dbReference type="NCBI Taxonomy" id="574566"/>
    <lineage>
        <taxon>Eukaryota</taxon>
        <taxon>Viridiplantae</taxon>
        <taxon>Chlorophyta</taxon>
        <taxon>core chlorophytes</taxon>
        <taxon>Trebouxiophyceae</taxon>
        <taxon>Trebouxiophyceae incertae sedis</taxon>
        <taxon>Coccomyxaceae</taxon>
        <taxon>Coccomyxa</taxon>
        <taxon>Coccomyxa subellipsoidea</taxon>
    </lineage>
</organism>
<sequence>MQPLNNIAWGRSLRKTCAVRWNSGVFAMSARKDSRTKLPSVTRAVQFGSLQFDDPETFITFMKSPYGQKQIKHILEDDRVSQERKDAISTLIPELFLPDTSELPVYLHGSDREIIATKPIDRAPLLRCSTRTELEIILKRHMNIAEDVPVKLYYDFGLKPSDQDAWFVPDVEYGLTENLEAAGHISVTILEDAGRATKS</sequence>
<dbReference type="Proteomes" id="UP000007264">
    <property type="component" value="Unassembled WGS sequence"/>
</dbReference>
<dbReference type="KEGG" id="csl:COCSUDRAFT_54088"/>
<dbReference type="RefSeq" id="XP_005645542.1">
    <property type="nucleotide sequence ID" value="XM_005645485.1"/>
</dbReference>
<name>I0YRH9_COCSC</name>
<keyword evidence="2" id="KW-1185">Reference proteome</keyword>
<gene>
    <name evidence="1" type="ORF">COCSUDRAFT_54088</name>
</gene>
<comment type="caution">
    <text evidence="1">The sequence shown here is derived from an EMBL/GenBank/DDBJ whole genome shotgun (WGS) entry which is preliminary data.</text>
</comment>
<evidence type="ECO:0000313" key="1">
    <source>
        <dbReference type="EMBL" id="EIE20998.1"/>
    </source>
</evidence>
<dbReference type="AlphaFoldDB" id="I0YRH9"/>